<dbReference type="CDD" id="cd02040">
    <property type="entry name" value="NifH"/>
    <property type="match status" value="1"/>
</dbReference>
<dbReference type="GO" id="GO:0005524">
    <property type="term" value="F:ATP binding"/>
    <property type="evidence" value="ECO:0007669"/>
    <property type="project" value="UniProtKB-KW"/>
</dbReference>
<dbReference type="GO" id="GO:0046872">
    <property type="term" value="F:metal ion binding"/>
    <property type="evidence" value="ECO:0007669"/>
    <property type="project" value="UniProtKB-KW"/>
</dbReference>
<dbReference type="AlphaFoldDB" id="A0A072NSN2"/>
<evidence type="ECO:0000256" key="3">
    <source>
        <dbReference type="ARBA" id="ARBA00005504"/>
    </source>
</evidence>
<reference evidence="13 14" key="1">
    <citation type="submission" date="2014-04" db="EMBL/GenBank/DDBJ databases">
        <title>Draft genome sequence of Bacillus azotoformans MEV2011, a (co-) denitrifying strain unable to grow in the presence of oxygen.</title>
        <authorList>
            <person name="Nielsen M."/>
            <person name="Schreiber L."/>
            <person name="Finster K."/>
            <person name="Schramm A."/>
        </authorList>
    </citation>
    <scope>NUCLEOTIDE SEQUENCE [LARGE SCALE GENOMIC DNA]</scope>
    <source>
        <strain evidence="13 14">MEV2011</strain>
    </source>
</reference>
<keyword evidence="10 12" id="KW-0411">Iron-sulfur</keyword>
<dbReference type="Pfam" id="PF00142">
    <property type="entry name" value="Fer4_NifH"/>
    <property type="match status" value="1"/>
</dbReference>
<evidence type="ECO:0000256" key="9">
    <source>
        <dbReference type="ARBA" id="ARBA00023004"/>
    </source>
</evidence>
<keyword evidence="9 12" id="KW-0408">Iron</keyword>
<evidence type="ECO:0000256" key="12">
    <source>
        <dbReference type="RuleBase" id="RU003688"/>
    </source>
</evidence>
<protein>
    <recommendedName>
        <fullName evidence="5">nitrogenase</fullName>
        <ecNumber evidence="5">1.18.6.1</ecNumber>
    </recommendedName>
</protein>
<comment type="function">
    <text evidence="2">The key enzymatic reactions in nitrogen fixation are catalyzed by the nitrogenase complex, which has 2 components: the iron protein and the molybdenum-iron protein.</text>
</comment>
<comment type="caution">
    <text evidence="13">The sequence shown here is derived from an EMBL/GenBank/DDBJ whole genome shotgun (WGS) entry which is preliminary data.</text>
</comment>
<dbReference type="SUPFAM" id="SSF52540">
    <property type="entry name" value="P-loop containing nucleoside triphosphate hydrolases"/>
    <property type="match status" value="1"/>
</dbReference>
<evidence type="ECO:0000256" key="6">
    <source>
        <dbReference type="ARBA" id="ARBA00022723"/>
    </source>
</evidence>
<proteinExistence type="inferred from homology"/>
<dbReference type="EC" id="1.18.6.1" evidence="5"/>
<dbReference type="PRINTS" id="PR00091">
    <property type="entry name" value="NITROGNASEII"/>
</dbReference>
<keyword evidence="7 12" id="KW-0547">Nucleotide-binding</keyword>
<dbReference type="GO" id="GO:0016163">
    <property type="term" value="F:nitrogenase activity"/>
    <property type="evidence" value="ECO:0007669"/>
    <property type="project" value="UniProtKB-EC"/>
</dbReference>
<dbReference type="RefSeq" id="WP_202594825.1">
    <property type="nucleotide sequence ID" value="NZ_JJRY01000032.1"/>
</dbReference>
<keyword evidence="8 12" id="KW-0067">ATP-binding</keyword>
<comment type="catalytic activity">
    <reaction evidence="11">
        <text>N2 + 8 reduced [2Fe-2S]-[ferredoxin] + 16 ATP + 16 H2O = H2 + 8 oxidized [2Fe-2S]-[ferredoxin] + 2 NH4(+) + 16 ADP + 16 phosphate + 6 H(+)</text>
        <dbReference type="Rhea" id="RHEA:21448"/>
        <dbReference type="Rhea" id="RHEA-COMP:10000"/>
        <dbReference type="Rhea" id="RHEA-COMP:10001"/>
        <dbReference type="ChEBI" id="CHEBI:15377"/>
        <dbReference type="ChEBI" id="CHEBI:15378"/>
        <dbReference type="ChEBI" id="CHEBI:17997"/>
        <dbReference type="ChEBI" id="CHEBI:18276"/>
        <dbReference type="ChEBI" id="CHEBI:28938"/>
        <dbReference type="ChEBI" id="CHEBI:30616"/>
        <dbReference type="ChEBI" id="CHEBI:33737"/>
        <dbReference type="ChEBI" id="CHEBI:33738"/>
        <dbReference type="ChEBI" id="CHEBI:43474"/>
        <dbReference type="ChEBI" id="CHEBI:456216"/>
        <dbReference type="EC" id="1.18.6.1"/>
    </reaction>
</comment>
<gene>
    <name evidence="13" type="ORF">M670_04606</name>
</gene>
<keyword evidence="12 13" id="KW-0560">Oxidoreductase</keyword>
<dbReference type="EMBL" id="JJRY01000032">
    <property type="protein sequence ID" value="KEF36225.1"/>
    <property type="molecule type" value="Genomic_DNA"/>
</dbReference>
<comment type="cofactor">
    <cofactor evidence="1">
        <name>[4Fe-4S] cluster</name>
        <dbReference type="ChEBI" id="CHEBI:49883"/>
    </cofactor>
</comment>
<sequence length="253" mass="27335">MSSNKKPIKRIAFYGKGGIGKSTTSANLSAALSKQGLKVMQIGCDPKADSTMLLSRSKVPTVLNVIREKQDQIALSDFVIEGFNGVLCVEVGGPTPGVGCAGQGIIGAFGKMNELKAIETYQPDVVIYDVLGDVVCGGFAVPLRDGYAEDVYIISSGERMSLFAAYNISQAVHQFRNRGYAKLKGLIFNSKGGNNEEQRVLESLEEIGTKLAFTFPRDPIVQKCEKESITVIEGAPESELANKYRQLASILMR</sequence>
<dbReference type="PROSITE" id="PS51026">
    <property type="entry name" value="NIFH_FRXC_3"/>
    <property type="match status" value="1"/>
</dbReference>
<evidence type="ECO:0000256" key="11">
    <source>
        <dbReference type="ARBA" id="ARBA00047967"/>
    </source>
</evidence>
<evidence type="ECO:0000256" key="10">
    <source>
        <dbReference type="ARBA" id="ARBA00023014"/>
    </source>
</evidence>
<evidence type="ECO:0000256" key="2">
    <source>
        <dbReference type="ARBA" id="ARBA00002234"/>
    </source>
</evidence>
<evidence type="ECO:0000256" key="7">
    <source>
        <dbReference type="ARBA" id="ARBA00022741"/>
    </source>
</evidence>
<comment type="similarity">
    <text evidence="3 12">Belongs to the NifH/BchL/ChlL family.</text>
</comment>
<evidence type="ECO:0000313" key="14">
    <source>
        <dbReference type="Proteomes" id="UP000027936"/>
    </source>
</evidence>
<dbReference type="InterPro" id="IPR030655">
    <property type="entry name" value="NifH/chlL_CS"/>
</dbReference>
<dbReference type="PATRIC" id="fig|1348973.3.peg.4473"/>
<dbReference type="PROSITE" id="PS00692">
    <property type="entry name" value="NIFH_FRXC_2"/>
    <property type="match status" value="1"/>
</dbReference>
<keyword evidence="6 12" id="KW-0479">Metal-binding</keyword>
<dbReference type="Gene3D" id="3.40.50.300">
    <property type="entry name" value="P-loop containing nucleotide triphosphate hydrolases"/>
    <property type="match status" value="1"/>
</dbReference>
<accession>A0A072NSN2</accession>
<evidence type="ECO:0000256" key="1">
    <source>
        <dbReference type="ARBA" id="ARBA00001966"/>
    </source>
</evidence>
<organism evidence="13 14">
    <name type="scientific">Schinkia azotoformans MEV2011</name>
    <dbReference type="NCBI Taxonomy" id="1348973"/>
    <lineage>
        <taxon>Bacteria</taxon>
        <taxon>Bacillati</taxon>
        <taxon>Bacillota</taxon>
        <taxon>Bacilli</taxon>
        <taxon>Bacillales</taxon>
        <taxon>Bacillaceae</taxon>
        <taxon>Calidifontibacillus/Schinkia group</taxon>
        <taxon>Schinkia</taxon>
    </lineage>
</organism>
<name>A0A072NSN2_SCHAZ</name>
<dbReference type="InterPro" id="IPR027417">
    <property type="entry name" value="P-loop_NTPase"/>
</dbReference>
<evidence type="ECO:0000313" key="13">
    <source>
        <dbReference type="EMBL" id="KEF36225.1"/>
    </source>
</evidence>
<dbReference type="PIRSF" id="PIRSF000363">
    <property type="entry name" value="Nitrogenase_iron"/>
    <property type="match status" value="1"/>
</dbReference>
<evidence type="ECO:0000256" key="4">
    <source>
        <dbReference type="ARBA" id="ARBA00011738"/>
    </source>
</evidence>
<dbReference type="PANTHER" id="PTHR42864">
    <property type="entry name" value="LIGHT-INDEPENDENT PROTOCHLOROPHYLLIDE REDUCTASE IRON-SULFUR ATP-BINDING PROTEIN"/>
    <property type="match status" value="1"/>
</dbReference>
<evidence type="ECO:0000256" key="5">
    <source>
        <dbReference type="ARBA" id="ARBA00012773"/>
    </source>
</evidence>
<dbReference type="PROSITE" id="PS00746">
    <property type="entry name" value="NIFH_FRXC_1"/>
    <property type="match status" value="1"/>
</dbReference>
<dbReference type="PANTHER" id="PTHR42864:SF2">
    <property type="entry name" value="LIGHT-INDEPENDENT PROTOCHLOROPHYLLIDE REDUCTASE IRON-SULFUR ATP-BINDING PROTEIN"/>
    <property type="match status" value="1"/>
</dbReference>
<dbReference type="InterPro" id="IPR000392">
    <property type="entry name" value="NifH/frxC"/>
</dbReference>
<keyword evidence="12" id="KW-0004">4Fe-4S</keyword>
<comment type="subunit">
    <text evidence="4">Homodimer.</text>
</comment>
<evidence type="ECO:0000256" key="8">
    <source>
        <dbReference type="ARBA" id="ARBA00022840"/>
    </source>
</evidence>
<dbReference type="Proteomes" id="UP000027936">
    <property type="component" value="Unassembled WGS sequence"/>
</dbReference>
<dbReference type="GO" id="GO:0051539">
    <property type="term" value="F:4 iron, 4 sulfur cluster binding"/>
    <property type="evidence" value="ECO:0007669"/>
    <property type="project" value="UniProtKB-KW"/>
</dbReference>